<organism evidence="2 3">
    <name type="scientific">Spirosoma pollinicola</name>
    <dbReference type="NCBI Taxonomy" id="2057025"/>
    <lineage>
        <taxon>Bacteria</taxon>
        <taxon>Pseudomonadati</taxon>
        <taxon>Bacteroidota</taxon>
        <taxon>Cytophagia</taxon>
        <taxon>Cytophagales</taxon>
        <taxon>Cytophagaceae</taxon>
        <taxon>Spirosoma</taxon>
    </lineage>
</organism>
<proteinExistence type="predicted"/>
<keyword evidence="1" id="KW-0472">Membrane</keyword>
<gene>
    <name evidence="2" type="ORF">CWM47_24970</name>
</gene>
<evidence type="ECO:0000313" key="2">
    <source>
        <dbReference type="EMBL" id="AUD07476.1"/>
    </source>
</evidence>
<dbReference type="EMBL" id="CP025096">
    <property type="protein sequence ID" value="AUD07476.1"/>
    <property type="molecule type" value="Genomic_DNA"/>
</dbReference>
<sequence>MQTRINTLKWASCQYAHQPLDQLTDEQLLVRRTKNRQALGVVAMFMALMVVMAFVLDGYLVAACTSVMIPALDDYEKKRKAIKRESRKRNLR</sequence>
<evidence type="ECO:0000313" key="3">
    <source>
        <dbReference type="Proteomes" id="UP000232883"/>
    </source>
</evidence>
<dbReference type="OrthoDB" id="965872at2"/>
<dbReference type="KEGG" id="spir:CWM47_24970"/>
<evidence type="ECO:0000256" key="1">
    <source>
        <dbReference type="SAM" id="Phobius"/>
    </source>
</evidence>
<keyword evidence="3" id="KW-1185">Reference proteome</keyword>
<accession>A0A2K8ZC91</accession>
<dbReference type="RefSeq" id="WP_100994043.1">
    <property type="nucleotide sequence ID" value="NZ_CP025096.1"/>
</dbReference>
<keyword evidence="1" id="KW-1133">Transmembrane helix</keyword>
<dbReference type="AlphaFoldDB" id="A0A2K8ZC91"/>
<protein>
    <submittedName>
        <fullName evidence="2">Uncharacterized protein</fullName>
    </submittedName>
</protein>
<keyword evidence="1" id="KW-0812">Transmembrane</keyword>
<feature type="transmembrane region" description="Helical" evidence="1">
    <location>
        <begin position="38"/>
        <end position="62"/>
    </location>
</feature>
<reference evidence="2 3" key="1">
    <citation type="submission" date="2017-11" db="EMBL/GenBank/DDBJ databases">
        <title>Taxonomic description and genome sequences of Spirosoma HA7 sp. nov., isolated from pollen microhabitat of Corylus avellana.</title>
        <authorList>
            <person name="Ambika Manirajan B."/>
            <person name="Suarez C."/>
            <person name="Ratering S."/>
            <person name="Geissler-Plaum R."/>
            <person name="Cardinale M."/>
            <person name="Sylvia S."/>
        </authorList>
    </citation>
    <scope>NUCLEOTIDE SEQUENCE [LARGE SCALE GENOMIC DNA]</scope>
    <source>
        <strain evidence="2 3">HA7</strain>
    </source>
</reference>
<dbReference type="Proteomes" id="UP000232883">
    <property type="component" value="Chromosome"/>
</dbReference>
<name>A0A2K8ZC91_9BACT</name>